<comment type="subcellular location">
    <subcellularLocation>
        <location evidence="1">Membrane</location>
        <topology evidence="1">Multi-pass membrane protein</topology>
    </subcellularLocation>
</comment>
<keyword evidence="4 5" id="KW-0472">Membrane</keyword>
<feature type="transmembrane region" description="Helical" evidence="5">
    <location>
        <begin position="6"/>
        <end position="23"/>
    </location>
</feature>
<dbReference type="InterPro" id="IPR052561">
    <property type="entry name" value="ComplexI_Subunit1"/>
</dbReference>
<dbReference type="EMBL" id="SMFV01000001">
    <property type="protein sequence ID" value="TCK06512.1"/>
    <property type="molecule type" value="Genomic_DNA"/>
</dbReference>
<organism evidence="6 7">
    <name type="scientific">Phorcysia thermohydrogeniphila</name>
    <dbReference type="NCBI Taxonomy" id="936138"/>
    <lineage>
        <taxon>Bacteria</taxon>
        <taxon>Pseudomonadati</taxon>
        <taxon>Aquificota</taxon>
        <taxon>Aquificia</taxon>
        <taxon>Desulfurobacteriales</taxon>
        <taxon>Desulfurobacteriaceae</taxon>
        <taxon>Phorcysia</taxon>
    </lineage>
</organism>
<dbReference type="GO" id="GO:0005886">
    <property type="term" value="C:plasma membrane"/>
    <property type="evidence" value="ECO:0007669"/>
    <property type="project" value="TreeGrafter"/>
</dbReference>
<feature type="transmembrane region" description="Helical" evidence="5">
    <location>
        <begin position="55"/>
        <end position="79"/>
    </location>
</feature>
<dbReference type="AlphaFoldDB" id="A0A4R1GPT8"/>
<name>A0A4R1GPT8_9BACT</name>
<evidence type="ECO:0000313" key="7">
    <source>
        <dbReference type="Proteomes" id="UP000295777"/>
    </source>
</evidence>
<feature type="transmembrane region" description="Helical" evidence="5">
    <location>
        <begin position="259"/>
        <end position="278"/>
    </location>
</feature>
<sequence length="280" mass="31444">MSGTLAIILTILAPVIGGLIYGLERVVRARMQNRQGPPLLQPFYDFLKLMDKRSIIVHSFHAFMGIMYLVGTWFSLYVLLSGGDILIAIFFHVLSLAFLVIGGFSVRSPYSVVGAMRELLHMVAYEPVFVMAAAGLYLVTGTFQISEILKSDAVPIFSLPLVFIAFLLTLPAVLKKSPFDIAEAHQEIIGGPEIEYSGKFYEAVYTAKWIEYVYAFFFVFLFAGGNYLLGALLTVFAFFFVNLVDNATARFTFRQMIAFHWYVLVPLVVINLMLLALWRA</sequence>
<feature type="transmembrane region" description="Helical" evidence="5">
    <location>
        <begin position="154"/>
        <end position="174"/>
    </location>
</feature>
<dbReference type="Pfam" id="PF00146">
    <property type="entry name" value="NADHdh"/>
    <property type="match status" value="1"/>
</dbReference>
<keyword evidence="7" id="KW-1185">Reference proteome</keyword>
<proteinExistence type="predicted"/>
<feature type="transmembrane region" description="Helical" evidence="5">
    <location>
        <begin position="212"/>
        <end position="239"/>
    </location>
</feature>
<accession>A0A4R1GPT8</accession>
<gene>
    <name evidence="6" type="ORF">CLV27_0313</name>
</gene>
<evidence type="ECO:0000313" key="6">
    <source>
        <dbReference type="EMBL" id="TCK06512.1"/>
    </source>
</evidence>
<protein>
    <submittedName>
        <fullName evidence="6">Ech hydrogenase subunit B</fullName>
    </submittedName>
</protein>
<evidence type="ECO:0000256" key="1">
    <source>
        <dbReference type="ARBA" id="ARBA00004141"/>
    </source>
</evidence>
<feature type="transmembrane region" description="Helical" evidence="5">
    <location>
        <begin position="119"/>
        <end position="139"/>
    </location>
</feature>
<feature type="transmembrane region" description="Helical" evidence="5">
    <location>
        <begin position="85"/>
        <end position="107"/>
    </location>
</feature>
<keyword evidence="2 5" id="KW-0812">Transmembrane</keyword>
<evidence type="ECO:0000256" key="4">
    <source>
        <dbReference type="ARBA" id="ARBA00023136"/>
    </source>
</evidence>
<dbReference type="OrthoDB" id="9778499at2"/>
<evidence type="ECO:0000256" key="5">
    <source>
        <dbReference type="SAM" id="Phobius"/>
    </source>
</evidence>
<evidence type="ECO:0000256" key="3">
    <source>
        <dbReference type="ARBA" id="ARBA00022989"/>
    </source>
</evidence>
<dbReference type="Proteomes" id="UP000295777">
    <property type="component" value="Unassembled WGS sequence"/>
</dbReference>
<dbReference type="InterPro" id="IPR001694">
    <property type="entry name" value="NADH_UbQ_OxRdtase_su1/FPO"/>
</dbReference>
<dbReference type="RefSeq" id="WP_132525124.1">
    <property type="nucleotide sequence ID" value="NZ_SMFV01000001.1"/>
</dbReference>
<evidence type="ECO:0000256" key="2">
    <source>
        <dbReference type="ARBA" id="ARBA00022692"/>
    </source>
</evidence>
<reference evidence="6 7" key="1">
    <citation type="submission" date="2019-03" db="EMBL/GenBank/DDBJ databases">
        <title>Genomic Encyclopedia of Archaeal and Bacterial Type Strains, Phase II (KMG-II): from individual species to whole genera.</title>
        <authorList>
            <person name="Goeker M."/>
        </authorList>
    </citation>
    <scope>NUCLEOTIDE SEQUENCE [LARGE SCALE GENOMIC DNA]</scope>
    <source>
        <strain evidence="6 7">DSM 24425</strain>
    </source>
</reference>
<dbReference type="PANTHER" id="PTHR43359">
    <property type="entry name" value="FORMATE HYDROGENLYASE SUBUNIT 4"/>
    <property type="match status" value="1"/>
</dbReference>
<comment type="caution">
    <text evidence="6">The sequence shown here is derived from an EMBL/GenBank/DDBJ whole genome shotgun (WGS) entry which is preliminary data.</text>
</comment>
<dbReference type="PANTHER" id="PTHR43359:SF1">
    <property type="entry name" value="FORMATE HYDROGENLYASE SUBUNIT 4-RELATED"/>
    <property type="match status" value="1"/>
</dbReference>
<keyword evidence="3 5" id="KW-1133">Transmembrane helix</keyword>